<reference evidence="8 9" key="1">
    <citation type="submission" date="2023-04" db="EMBL/GenBank/DDBJ databases">
        <title>Marinoamorphus aggregata gen. nov., sp. Nov., isolate from tissue of brittle star Ophioplocus japonicus.</title>
        <authorList>
            <person name="Kawano K."/>
            <person name="Sawayama S."/>
            <person name="Nakagawa S."/>
        </authorList>
    </citation>
    <scope>NUCLEOTIDE SEQUENCE [LARGE SCALE GENOMIC DNA]</scope>
    <source>
        <strain evidence="8 9">NKW23</strain>
    </source>
</reference>
<keyword evidence="8" id="KW-0540">Nuclease</keyword>
<dbReference type="Pfam" id="PF01119">
    <property type="entry name" value="DNA_mis_repair"/>
    <property type="match status" value="1"/>
</dbReference>
<dbReference type="InterPro" id="IPR038973">
    <property type="entry name" value="MutL/Mlh/Pms-like"/>
</dbReference>
<keyword evidence="3 5" id="KW-0227">DNA damage</keyword>
<dbReference type="InterPro" id="IPR042120">
    <property type="entry name" value="MutL_C_dimsub"/>
</dbReference>
<keyword evidence="8" id="KW-0378">Hydrolase</keyword>
<dbReference type="CDD" id="cd16926">
    <property type="entry name" value="HATPase_MutL-MLH-PMS-like"/>
    <property type="match status" value="1"/>
</dbReference>
<organism evidence="8 9">
    <name type="scientific">Paralimibaculum aggregatum</name>
    <dbReference type="NCBI Taxonomy" id="3036245"/>
    <lineage>
        <taxon>Bacteria</taxon>
        <taxon>Pseudomonadati</taxon>
        <taxon>Pseudomonadota</taxon>
        <taxon>Alphaproteobacteria</taxon>
        <taxon>Rhodobacterales</taxon>
        <taxon>Paracoccaceae</taxon>
        <taxon>Paralimibaculum</taxon>
    </lineage>
</organism>
<dbReference type="SUPFAM" id="SSF54211">
    <property type="entry name" value="Ribosomal protein S5 domain 2-like"/>
    <property type="match status" value="1"/>
</dbReference>
<dbReference type="InterPro" id="IPR020667">
    <property type="entry name" value="DNA_mismatch_repair_MutL"/>
</dbReference>
<keyword evidence="4 5" id="KW-0234">DNA repair</keyword>
<dbReference type="InterPro" id="IPR014790">
    <property type="entry name" value="MutL_C"/>
</dbReference>
<dbReference type="HAMAP" id="MF_00149">
    <property type="entry name" value="DNA_mis_repair"/>
    <property type="match status" value="1"/>
</dbReference>
<dbReference type="SUPFAM" id="SSF118116">
    <property type="entry name" value="DNA mismatch repair protein MutL"/>
    <property type="match status" value="1"/>
</dbReference>
<keyword evidence="9" id="KW-1185">Reference proteome</keyword>
<evidence type="ECO:0000256" key="5">
    <source>
        <dbReference type="HAMAP-Rule" id="MF_00149"/>
    </source>
</evidence>
<dbReference type="CDD" id="cd00782">
    <property type="entry name" value="MutL_Trans"/>
    <property type="match status" value="1"/>
</dbReference>
<dbReference type="GO" id="GO:0004519">
    <property type="term" value="F:endonuclease activity"/>
    <property type="evidence" value="ECO:0007669"/>
    <property type="project" value="UniProtKB-KW"/>
</dbReference>
<dbReference type="InterPro" id="IPR042121">
    <property type="entry name" value="MutL_C_regsub"/>
</dbReference>
<evidence type="ECO:0000256" key="4">
    <source>
        <dbReference type="ARBA" id="ARBA00023204"/>
    </source>
</evidence>
<dbReference type="NCBIfam" id="NF000953">
    <property type="entry name" value="PRK00095.2-4"/>
    <property type="match status" value="1"/>
</dbReference>
<dbReference type="SUPFAM" id="SSF55874">
    <property type="entry name" value="ATPase domain of HSP90 chaperone/DNA topoisomerase II/histidine kinase"/>
    <property type="match status" value="1"/>
</dbReference>
<dbReference type="PANTHER" id="PTHR10073">
    <property type="entry name" value="DNA MISMATCH REPAIR PROTEIN MLH, PMS, MUTL"/>
    <property type="match status" value="1"/>
</dbReference>
<dbReference type="PROSITE" id="PS00058">
    <property type="entry name" value="DNA_MISMATCH_REPAIR_1"/>
    <property type="match status" value="1"/>
</dbReference>
<proteinExistence type="inferred from homology"/>
<dbReference type="Gene3D" id="3.30.1370.100">
    <property type="entry name" value="MutL, C-terminal domain, regulatory subdomain"/>
    <property type="match status" value="1"/>
</dbReference>
<dbReference type="InterPro" id="IPR002099">
    <property type="entry name" value="MutL/Mlh/PMS"/>
</dbReference>
<evidence type="ECO:0000259" key="6">
    <source>
        <dbReference type="SMART" id="SM00853"/>
    </source>
</evidence>
<dbReference type="Pfam" id="PF13589">
    <property type="entry name" value="HATPase_c_3"/>
    <property type="match status" value="1"/>
</dbReference>
<evidence type="ECO:0000259" key="7">
    <source>
        <dbReference type="SMART" id="SM01340"/>
    </source>
</evidence>
<dbReference type="InterPro" id="IPR014721">
    <property type="entry name" value="Ribsml_uS5_D2-typ_fold_subgr"/>
</dbReference>
<dbReference type="Proteomes" id="UP001239909">
    <property type="component" value="Unassembled WGS sequence"/>
</dbReference>
<dbReference type="EMBL" id="BSYI01000010">
    <property type="protein sequence ID" value="GMG82358.1"/>
    <property type="molecule type" value="Genomic_DNA"/>
</dbReference>
<dbReference type="SMART" id="SM00853">
    <property type="entry name" value="MutL_C"/>
    <property type="match status" value="1"/>
</dbReference>
<evidence type="ECO:0000313" key="9">
    <source>
        <dbReference type="Proteomes" id="UP001239909"/>
    </source>
</evidence>
<comment type="caution">
    <text evidence="8">The sequence shown here is derived from an EMBL/GenBank/DDBJ whole genome shotgun (WGS) entry which is preliminary data.</text>
</comment>
<evidence type="ECO:0000256" key="3">
    <source>
        <dbReference type="ARBA" id="ARBA00022763"/>
    </source>
</evidence>
<dbReference type="InterPro" id="IPR013507">
    <property type="entry name" value="DNA_mismatch_S5_2-like"/>
</dbReference>
<evidence type="ECO:0000256" key="2">
    <source>
        <dbReference type="ARBA" id="ARBA00021975"/>
    </source>
</evidence>
<dbReference type="PANTHER" id="PTHR10073:SF12">
    <property type="entry name" value="DNA MISMATCH REPAIR PROTEIN MLH1"/>
    <property type="match status" value="1"/>
</dbReference>
<evidence type="ECO:0000313" key="8">
    <source>
        <dbReference type="EMBL" id="GMG82358.1"/>
    </source>
</evidence>
<comment type="similarity">
    <text evidence="1 5">Belongs to the DNA mismatch repair MutL/HexB family.</text>
</comment>
<dbReference type="Pfam" id="PF08676">
    <property type="entry name" value="MutL_C"/>
    <property type="match status" value="1"/>
</dbReference>
<feature type="domain" description="MutL C-terminal dimerisation" evidence="6">
    <location>
        <begin position="432"/>
        <end position="575"/>
    </location>
</feature>
<sequence>MDGASPNISPRAIRQLPEAVANRIAAGEVVERPASVVKELVENALDAGATRIEIEIAGGGRELIRVRDDGSGIPGGQIALALARHATSKIDGESLFSITSFGFRGEALPSIGSVARLRLTSSDGTEAREIRAAAGRLEAPRPAAHPRGTTVEVRDLFYATPARLKFLKSDRAETQAISEIVRRLALAVPRVGIRLSEVSAEPRLLFRAEPEPGPEDAARLARAERVIGRGFAENAVPVAAEREGLRLTGHAGLPTAARGSAVAQHVFVNGRPVRDRLLSGALRAAYADFLPRERHAALALHLDCPPEMVDVNVHPAKAEVRFRAPGVVRGLVISAIIHALAAAGHRSSTVMSGAALGAFVPGRGGGGGGGWAPARPGAAAREAALAAQAPLSGFAEAALETQLRPAAARAEPAPEPGPETAAPVEIPPLGHAKAQLHGLYILSETADGLAIIDGHAAHERLVYERLKAARAESGVPRQPLLAPAVLEVGREAAERLTDAAETLAEWGLELEPFGPGAVCVRATPAPLGPIDPAPLVADLADELADLGTAEGLRARLDHLLATIACHGSVRAGRRLTVPEMDALLREMERVPHSGQCNHGRPTSVHLSLDRIERLFGR</sequence>
<gene>
    <name evidence="5 8" type="primary">mutL</name>
    <name evidence="8" type="ORF">LNKW23_15710</name>
</gene>
<protein>
    <recommendedName>
        <fullName evidence="2 5">DNA mismatch repair protein MutL</fullName>
    </recommendedName>
</protein>
<evidence type="ECO:0000256" key="1">
    <source>
        <dbReference type="ARBA" id="ARBA00006082"/>
    </source>
</evidence>
<keyword evidence="8" id="KW-0255">Endonuclease</keyword>
<dbReference type="InterPro" id="IPR037198">
    <property type="entry name" value="MutL_C_sf"/>
</dbReference>
<dbReference type="InterPro" id="IPR020568">
    <property type="entry name" value="Ribosomal_Su5_D2-typ_SF"/>
</dbReference>
<dbReference type="InterPro" id="IPR014762">
    <property type="entry name" value="DNA_mismatch_repair_CS"/>
</dbReference>
<dbReference type="RefSeq" id="WP_285671139.1">
    <property type="nucleotide sequence ID" value="NZ_BSYI01000010.1"/>
</dbReference>
<comment type="function">
    <text evidence="5">This protein is involved in the repair of mismatches in DNA. It is required for dam-dependent methyl-directed DNA mismatch repair. May act as a 'molecular matchmaker', a protein that promotes the formation of a stable complex between two or more DNA-binding proteins in an ATP-dependent manner without itself being part of a final effector complex.</text>
</comment>
<dbReference type="Gene3D" id="3.30.1540.20">
    <property type="entry name" value="MutL, C-terminal domain, dimerisation subdomain"/>
    <property type="match status" value="1"/>
</dbReference>
<dbReference type="Gene3D" id="3.30.565.10">
    <property type="entry name" value="Histidine kinase-like ATPase, C-terminal domain"/>
    <property type="match status" value="1"/>
</dbReference>
<dbReference type="NCBIfam" id="TIGR00585">
    <property type="entry name" value="mutl"/>
    <property type="match status" value="1"/>
</dbReference>
<dbReference type="Gene3D" id="3.30.230.10">
    <property type="match status" value="1"/>
</dbReference>
<accession>A0ABQ6LNG4</accession>
<feature type="domain" description="DNA mismatch repair protein S5" evidence="7">
    <location>
        <begin position="223"/>
        <end position="341"/>
    </location>
</feature>
<name>A0ABQ6LNG4_9RHOB</name>
<dbReference type="SMART" id="SM01340">
    <property type="entry name" value="DNA_mis_repair"/>
    <property type="match status" value="1"/>
</dbReference>
<dbReference type="InterPro" id="IPR036890">
    <property type="entry name" value="HATPase_C_sf"/>
</dbReference>